<keyword evidence="2" id="KW-1133">Transmembrane helix</keyword>
<dbReference type="AlphaFoldDB" id="A0A2J6Q2T4"/>
<keyword evidence="2" id="KW-0812">Transmembrane</keyword>
<accession>A0A2J6Q2T4</accession>
<organism evidence="3 4">
    <name type="scientific">Hyaloscypha hepaticicola</name>
    <dbReference type="NCBI Taxonomy" id="2082293"/>
    <lineage>
        <taxon>Eukaryota</taxon>
        <taxon>Fungi</taxon>
        <taxon>Dikarya</taxon>
        <taxon>Ascomycota</taxon>
        <taxon>Pezizomycotina</taxon>
        <taxon>Leotiomycetes</taxon>
        <taxon>Helotiales</taxon>
        <taxon>Hyaloscyphaceae</taxon>
        <taxon>Hyaloscypha</taxon>
    </lineage>
</organism>
<dbReference type="EMBL" id="KZ613484">
    <property type="protein sequence ID" value="PMD20573.1"/>
    <property type="molecule type" value="Genomic_DNA"/>
</dbReference>
<dbReference type="Proteomes" id="UP000235672">
    <property type="component" value="Unassembled WGS sequence"/>
</dbReference>
<evidence type="ECO:0000256" key="2">
    <source>
        <dbReference type="SAM" id="Phobius"/>
    </source>
</evidence>
<keyword evidence="2" id="KW-0472">Membrane</keyword>
<evidence type="ECO:0000256" key="1">
    <source>
        <dbReference type="SAM" id="MobiDB-lite"/>
    </source>
</evidence>
<feature type="region of interest" description="Disordered" evidence="1">
    <location>
        <begin position="164"/>
        <end position="187"/>
    </location>
</feature>
<sequence>MNYKEETVRVELAIRRGKWGVSRRYRVTIFKDRECRISRELYVVNCKEGFMVALVLSLLAQVGIPGTWIAFRFRPADATSLRETRTTGPWAVAKSKTELGDGKVLRQMRVNRSGLFGGSPALIRQMRAPWLGRWPLEKWKTGASFRSGQAKVLIGVLDFSRRPTPGTETSLAPSAAGQRGRHLRHVG</sequence>
<feature type="transmembrane region" description="Helical" evidence="2">
    <location>
        <begin position="50"/>
        <end position="71"/>
    </location>
</feature>
<evidence type="ECO:0000313" key="3">
    <source>
        <dbReference type="EMBL" id="PMD20573.1"/>
    </source>
</evidence>
<name>A0A2J6Q2T4_9HELO</name>
<proteinExistence type="predicted"/>
<evidence type="ECO:0000313" key="4">
    <source>
        <dbReference type="Proteomes" id="UP000235672"/>
    </source>
</evidence>
<protein>
    <submittedName>
        <fullName evidence="3">Uncharacterized protein</fullName>
    </submittedName>
</protein>
<reference evidence="3 4" key="1">
    <citation type="submission" date="2016-05" db="EMBL/GenBank/DDBJ databases">
        <title>A degradative enzymes factory behind the ericoid mycorrhizal symbiosis.</title>
        <authorList>
            <consortium name="DOE Joint Genome Institute"/>
            <person name="Martino E."/>
            <person name="Morin E."/>
            <person name="Grelet G."/>
            <person name="Kuo A."/>
            <person name="Kohler A."/>
            <person name="Daghino S."/>
            <person name="Barry K."/>
            <person name="Choi C."/>
            <person name="Cichocki N."/>
            <person name="Clum A."/>
            <person name="Copeland A."/>
            <person name="Hainaut M."/>
            <person name="Haridas S."/>
            <person name="Labutti K."/>
            <person name="Lindquist E."/>
            <person name="Lipzen A."/>
            <person name="Khouja H.-R."/>
            <person name="Murat C."/>
            <person name="Ohm R."/>
            <person name="Olson A."/>
            <person name="Spatafora J."/>
            <person name="Veneault-Fourrey C."/>
            <person name="Henrissat B."/>
            <person name="Grigoriev I."/>
            <person name="Martin F."/>
            <person name="Perotto S."/>
        </authorList>
    </citation>
    <scope>NUCLEOTIDE SEQUENCE [LARGE SCALE GENOMIC DNA]</scope>
    <source>
        <strain evidence="3 4">UAMH 7357</strain>
    </source>
</reference>
<keyword evidence="4" id="KW-1185">Reference proteome</keyword>
<gene>
    <name evidence="3" type="ORF">NA56DRAFT_722530</name>
</gene>